<gene>
    <name evidence="2" type="ORF">GSLYS_00018152001</name>
</gene>
<dbReference type="InterPro" id="IPR008996">
    <property type="entry name" value="IL1/FGF"/>
</dbReference>
<feature type="compositionally biased region" description="Basic and acidic residues" evidence="1">
    <location>
        <begin position="48"/>
        <end position="58"/>
    </location>
</feature>
<evidence type="ECO:0000313" key="3">
    <source>
        <dbReference type="Proteomes" id="UP001497497"/>
    </source>
</evidence>
<comment type="caution">
    <text evidence="2">The sequence shown here is derived from an EMBL/GenBank/DDBJ whole genome shotgun (WGS) entry which is preliminary data.</text>
</comment>
<evidence type="ECO:0000313" key="2">
    <source>
        <dbReference type="EMBL" id="CAL1544639.1"/>
    </source>
</evidence>
<reference evidence="2 3" key="1">
    <citation type="submission" date="2024-04" db="EMBL/GenBank/DDBJ databases">
        <authorList>
            <consortium name="Genoscope - CEA"/>
            <person name="William W."/>
        </authorList>
    </citation>
    <scope>NUCLEOTIDE SEQUENCE [LARGE SCALE GENOMIC DNA]</scope>
</reference>
<dbReference type="AlphaFoldDB" id="A0AAV2ID78"/>
<keyword evidence="3" id="KW-1185">Reference proteome</keyword>
<dbReference type="SUPFAM" id="SSF50353">
    <property type="entry name" value="Cytokine"/>
    <property type="match status" value="1"/>
</dbReference>
<protein>
    <submittedName>
        <fullName evidence="2">Uncharacterized protein</fullName>
    </submittedName>
</protein>
<name>A0AAV2ID78_LYMST</name>
<sequence>MAQQPYPQAGIYPPVSGPPPPYTEAPQPVPQPAAPQPAAPAPQPTVHVEQKKEKKGGFFSNLKKEAEKAGKSLGHELDKAGKSINSAVDRNYQSALMDLFKTGNVVQLVSRVTGRSLQIVINSLGQMVLDANGSLDPSAFNTLWTVTNEGSNQVRLQNYHNYIAVVDGITLIRSYPPGTPLGLDTKFQLSQAQTQFVTLESIKEPQRHVGFLSNGELKPALTTIKEPASQLGVKLLSSGIPAPVATTVSAHK</sequence>
<feature type="region of interest" description="Disordered" evidence="1">
    <location>
        <begin position="1"/>
        <end position="58"/>
    </location>
</feature>
<feature type="compositionally biased region" description="Pro residues" evidence="1">
    <location>
        <begin position="15"/>
        <end position="43"/>
    </location>
</feature>
<dbReference type="EMBL" id="CAXITT010000635">
    <property type="protein sequence ID" value="CAL1544639.1"/>
    <property type="molecule type" value="Genomic_DNA"/>
</dbReference>
<organism evidence="2 3">
    <name type="scientific">Lymnaea stagnalis</name>
    <name type="common">Great pond snail</name>
    <name type="synonym">Helix stagnalis</name>
    <dbReference type="NCBI Taxonomy" id="6523"/>
    <lineage>
        <taxon>Eukaryota</taxon>
        <taxon>Metazoa</taxon>
        <taxon>Spiralia</taxon>
        <taxon>Lophotrochozoa</taxon>
        <taxon>Mollusca</taxon>
        <taxon>Gastropoda</taxon>
        <taxon>Heterobranchia</taxon>
        <taxon>Euthyneura</taxon>
        <taxon>Panpulmonata</taxon>
        <taxon>Hygrophila</taxon>
        <taxon>Lymnaeoidea</taxon>
        <taxon>Lymnaeidae</taxon>
        <taxon>Lymnaea</taxon>
    </lineage>
</organism>
<evidence type="ECO:0000256" key="1">
    <source>
        <dbReference type="SAM" id="MobiDB-lite"/>
    </source>
</evidence>
<accession>A0AAV2ID78</accession>
<proteinExistence type="predicted"/>
<dbReference type="Proteomes" id="UP001497497">
    <property type="component" value="Unassembled WGS sequence"/>
</dbReference>